<dbReference type="InterPro" id="IPR016054">
    <property type="entry name" value="LY6_UPA_recep-like"/>
</dbReference>
<dbReference type="GO" id="GO:0098552">
    <property type="term" value="C:side of membrane"/>
    <property type="evidence" value="ECO:0007669"/>
    <property type="project" value="UniProtKB-KW"/>
</dbReference>
<dbReference type="STRING" id="12930.A0A0Q3LTE3"/>
<reference evidence="14 15" key="1">
    <citation type="submission" date="2015-10" db="EMBL/GenBank/DDBJ databases">
        <authorList>
            <person name="Gilbert D.G."/>
        </authorList>
    </citation>
    <scope>NUCLEOTIDE SEQUENCE [LARGE SCALE GENOMIC DNA]</scope>
    <source>
        <strain evidence="14">FVVF132</strain>
    </source>
</reference>
<feature type="domain" description="UPAR/Ly6" evidence="13">
    <location>
        <begin position="63"/>
        <end position="144"/>
    </location>
</feature>
<dbReference type="EMBL" id="LMAW01003167">
    <property type="protein sequence ID" value="KQK73655.1"/>
    <property type="molecule type" value="Genomic_DNA"/>
</dbReference>
<evidence type="ECO:0000256" key="12">
    <source>
        <dbReference type="ARBA" id="ARBA00031867"/>
    </source>
</evidence>
<keyword evidence="4" id="KW-0336">GPI-anchor</keyword>
<dbReference type="OrthoDB" id="10011411at2759"/>
<proteinExistence type="predicted"/>
<evidence type="ECO:0000256" key="8">
    <source>
        <dbReference type="ARBA" id="ARBA00023180"/>
    </source>
</evidence>
<accession>A0A0Q3LTE3</accession>
<keyword evidence="5" id="KW-0732">Signal</keyword>
<evidence type="ECO:0000259" key="13">
    <source>
        <dbReference type="SMART" id="SM00134"/>
    </source>
</evidence>
<evidence type="ECO:0000313" key="14">
    <source>
        <dbReference type="EMBL" id="KQK73655.1"/>
    </source>
</evidence>
<evidence type="ECO:0000256" key="9">
    <source>
        <dbReference type="ARBA" id="ARBA00023288"/>
    </source>
</evidence>
<dbReference type="PROSITE" id="PS00983">
    <property type="entry name" value="LY6_UPAR"/>
    <property type="match status" value="1"/>
</dbReference>
<keyword evidence="8" id="KW-0325">Glycoprotein</keyword>
<keyword evidence="6" id="KW-0472">Membrane</keyword>
<dbReference type="InterPro" id="IPR045860">
    <property type="entry name" value="Snake_toxin-like_sf"/>
</dbReference>
<evidence type="ECO:0000256" key="4">
    <source>
        <dbReference type="ARBA" id="ARBA00022622"/>
    </source>
</evidence>
<organism evidence="14 15">
    <name type="scientific">Amazona aestiva</name>
    <name type="common">Blue-fronted Amazon parrot</name>
    <dbReference type="NCBI Taxonomy" id="12930"/>
    <lineage>
        <taxon>Eukaryota</taxon>
        <taxon>Metazoa</taxon>
        <taxon>Chordata</taxon>
        <taxon>Craniata</taxon>
        <taxon>Vertebrata</taxon>
        <taxon>Euteleostomi</taxon>
        <taxon>Archelosauria</taxon>
        <taxon>Archosauria</taxon>
        <taxon>Dinosauria</taxon>
        <taxon>Saurischia</taxon>
        <taxon>Theropoda</taxon>
        <taxon>Coelurosauria</taxon>
        <taxon>Aves</taxon>
        <taxon>Neognathae</taxon>
        <taxon>Neoaves</taxon>
        <taxon>Telluraves</taxon>
        <taxon>Australaves</taxon>
        <taxon>Psittaciformes</taxon>
        <taxon>Psittacidae</taxon>
        <taxon>Amazona</taxon>
    </lineage>
</organism>
<evidence type="ECO:0000313" key="15">
    <source>
        <dbReference type="Proteomes" id="UP000051836"/>
    </source>
</evidence>
<dbReference type="CDD" id="cd23554">
    <property type="entry name" value="TFP_LU_ECD_CD59"/>
    <property type="match status" value="1"/>
</dbReference>
<name>A0A0Q3LTE3_AMAAE</name>
<comment type="subunit">
    <text evidence="2">Interacts with T-cell surface antigen CD2.</text>
</comment>
<dbReference type="AlphaFoldDB" id="A0A0Q3LTE3"/>
<evidence type="ECO:0000256" key="5">
    <source>
        <dbReference type="ARBA" id="ARBA00022729"/>
    </source>
</evidence>
<dbReference type="SMART" id="SM00134">
    <property type="entry name" value="LU"/>
    <property type="match status" value="1"/>
</dbReference>
<dbReference type="Pfam" id="PF25152">
    <property type="entry name" value="CD59"/>
    <property type="match status" value="1"/>
</dbReference>
<evidence type="ECO:0000256" key="3">
    <source>
        <dbReference type="ARBA" id="ARBA00015038"/>
    </source>
</evidence>
<dbReference type="InterPro" id="IPR056949">
    <property type="entry name" value="CD59"/>
</dbReference>
<evidence type="ECO:0000256" key="11">
    <source>
        <dbReference type="ARBA" id="ARBA00031590"/>
    </source>
</evidence>
<evidence type="ECO:0000256" key="6">
    <source>
        <dbReference type="ARBA" id="ARBA00023136"/>
    </source>
</evidence>
<evidence type="ECO:0000256" key="10">
    <source>
        <dbReference type="ARBA" id="ARBA00029920"/>
    </source>
</evidence>
<dbReference type="InterPro" id="IPR018363">
    <property type="entry name" value="CD59_antigen_CS"/>
</dbReference>
<dbReference type="PANTHER" id="PTHR10036:SF24">
    <property type="entry name" value="CD59 GLYCOPROTEIN"/>
    <property type="match status" value="1"/>
</dbReference>
<evidence type="ECO:0000256" key="1">
    <source>
        <dbReference type="ARBA" id="ARBA00004589"/>
    </source>
</evidence>
<keyword evidence="9" id="KW-0449">Lipoprotein</keyword>
<sequence length="157" mass="18077">MTRDPALEEEHFTDPADRQQEFLIVYARNARWKYRIFVMIEINVSSLGGTDPRFWEGKTGYALRCYHCENSPSLCKTNSTCLATEDTCLQMKFGKLRTSSCWKASQCSMNDIAEFFQLDNFDFFCCQHDLCNESAIPGLNKAAFSIASVLTMFWMLL</sequence>
<dbReference type="GO" id="GO:0030154">
    <property type="term" value="P:cell differentiation"/>
    <property type="evidence" value="ECO:0007669"/>
    <property type="project" value="UniProtKB-ARBA"/>
</dbReference>
<dbReference type="Gene3D" id="2.10.60.10">
    <property type="entry name" value="CD59"/>
    <property type="match status" value="1"/>
</dbReference>
<evidence type="ECO:0000256" key="2">
    <source>
        <dbReference type="ARBA" id="ARBA00011481"/>
    </source>
</evidence>
<keyword evidence="7" id="KW-1015">Disulfide bond</keyword>
<comment type="caution">
    <text evidence="14">The sequence shown here is derived from an EMBL/GenBank/DDBJ whole genome shotgun (WGS) entry which is preliminary data.</text>
</comment>
<protein>
    <recommendedName>
        <fullName evidence="3">CD59 glycoprotein</fullName>
    </recommendedName>
    <alternativeName>
        <fullName evidence="11">MAC-inhibitory protein</fullName>
    </alternativeName>
    <alternativeName>
        <fullName evidence="12">Membrane attack complex inhibition factor</fullName>
    </alternativeName>
    <alternativeName>
        <fullName evidence="10">Protectin</fullName>
    </alternativeName>
</protein>
<evidence type="ECO:0000256" key="7">
    <source>
        <dbReference type="ARBA" id="ARBA00023157"/>
    </source>
</evidence>
<keyword evidence="15" id="KW-1185">Reference proteome</keyword>
<dbReference type="SUPFAM" id="SSF57302">
    <property type="entry name" value="Snake toxin-like"/>
    <property type="match status" value="1"/>
</dbReference>
<comment type="subcellular location">
    <subcellularLocation>
        <location evidence="1">Membrane</location>
        <topology evidence="1">Lipid-anchor</topology>
        <topology evidence="1">GPI-anchor</topology>
    </subcellularLocation>
</comment>
<dbReference type="Proteomes" id="UP000051836">
    <property type="component" value="Unassembled WGS sequence"/>
</dbReference>
<dbReference type="PANTHER" id="PTHR10036">
    <property type="entry name" value="CD59 GLYCOPROTEIN"/>
    <property type="match status" value="1"/>
</dbReference>
<gene>
    <name evidence="14" type="ORF">AAES_165817</name>
</gene>